<sequence length="274" mass="27508">MSEPELEPEPEPELELELELEPVSEPDDPGDAGAGVEGAEAAGCEPLRPPEPPLPEEPSGGVVGRVAVPESTPAPEPLEFEPVRMPEPSDEGVVRDGDVAVVGAPVASSGRVLDAVVGADTVPVGCRCASSSGAGCEGRSWERCVPGGLTDGAGPPYWSAGPSAPPMPDTSGAVAAWARSPESRSIEARVSPPPTKATAVATRARRWVFFQRATCRRRAARPVGADITGAGTDAGVDTGSGTSTVGTGPVPIPVPAAVPEPAAGAVEVAVPGTV</sequence>
<organism evidence="2 3">
    <name type="scientific">Streptomyces chlorus</name>
    <dbReference type="NCBI Taxonomy" id="887452"/>
    <lineage>
        <taxon>Bacteria</taxon>
        <taxon>Bacillati</taxon>
        <taxon>Actinomycetota</taxon>
        <taxon>Actinomycetes</taxon>
        <taxon>Kitasatosporales</taxon>
        <taxon>Streptomycetaceae</taxon>
        <taxon>Streptomyces</taxon>
    </lineage>
</organism>
<evidence type="ECO:0000313" key="2">
    <source>
        <dbReference type="EMBL" id="MFC5851662.1"/>
    </source>
</evidence>
<evidence type="ECO:0000313" key="3">
    <source>
        <dbReference type="Proteomes" id="UP001596180"/>
    </source>
</evidence>
<proteinExistence type="predicted"/>
<gene>
    <name evidence="2" type="ORF">ACFPZI_07335</name>
</gene>
<comment type="caution">
    <text evidence="2">The sequence shown here is derived from an EMBL/GenBank/DDBJ whole genome shotgun (WGS) entry which is preliminary data.</text>
</comment>
<feature type="compositionally biased region" description="Pro residues" evidence="1">
    <location>
        <begin position="47"/>
        <end position="56"/>
    </location>
</feature>
<protein>
    <submittedName>
        <fullName evidence="2">Uncharacterized protein</fullName>
    </submittedName>
</protein>
<name>A0ABW1DSQ7_9ACTN</name>
<reference evidence="3" key="1">
    <citation type="journal article" date="2019" name="Int. J. Syst. Evol. Microbiol.">
        <title>The Global Catalogue of Microorganisms (GCM) 10K type strain sequencing project: providing services to taxonomists for standard genome sequencing and annotation.</title>
        <authorList>
            <consortium name="The Broad Institute Genomics Platform"/>
            <consortium name="The Broad Institute Genome Sequencing Center for Infectious Disease"/>
            <person name="Wu L."/>
            <person name="Ma J."/>
        </authorList>
    </citation>
    <scope>NUCLEOTIDE SEQUENCE [LARGE SCALE GENOMIC DNA]</scope>
    <source>
        <strain evidence="3">JCM 10411</strain>
    </source>
</reference>
<evidence type="ECO:0000256" key="1">
    <source>
        <dbReference type="SAM" id="MobiDB-lite"/>
    </source>
</evidence>
<feature type="compositionally biased region" description="Low complexity" evidence="1">
    <location>
        <begin position="37"/>
        <end position="46"/>
    </location>
</feature>
<dbReference type="EMBL" id="JBHSOA010000012">
    <property type="protein sequence ID" value="MFC5851662.1"/>
    <property type="molecule type" value="Genomic_DNA"/>
</dbReference>
<keyword evidence="3" id="KW-1185">Reference proteome</keyword>
<dbReference type="Proteomes" id="UP001596180">
    <property type="component" value="Unassembled WGS sequence"/>
</dbReference>
<feature type="compositionally biased region" description="Acidic residues" evidence="1">
    <location>
        <begin position="1"/>
        <end position="30"/>
    </location>
</feature>
<feature type="region of interest" description="Disordered" evidence="1">
    <location>
        <begin position="1"/>
        <end position="92"/>
    </location>
</feature>
<accession>A0ABW1DSQ7</accession>